<reference evidence="1 2" key="1">
    <citation type="journal article" date="2022" name="Front. Microbiol.">
        <title>Identification and characterization of a novel class of self-sufficient cytochrome P450 hydroxylase involved in cyclohexanecarboxylate degradation in Paraburkholderia terrae strain KU-64.</title>
        <authorList>
            <person name="Yamamoto T."/>
            <person name="Hasegawa Y."/>
            <person name="Iwaki H."/>
        </authorList>
    </citation>
    <scope>NUCLEOTIDE SEQUENCE [LARGE SCALE GENOMIC DNA]</scope>
    <source>
        <strain evidence="1 2">KU-64</strain>
    </source>
</reference>
<accession>A0ABM7U217</accession>
<protein>
    <submittedName>
        <fullName evidence="1">Uncharacterized protein</fullName>
    </submittedName>
</protein>
<proteinExistence type="predicted"/>
<dbReference type="EMBL" id="AP024958">
    <property type="protein sequence ID" value="BCZ85319.1"/>
    <property type="molecule type" value="Genomic_DNA"/>
</dbReference>
<sequence>MAVISSITGDGEIWITPHLPGIRHAYDRRGGGLFADLHLAVGFLGIRIAFAMPAASLRPDAIEGTQRAALRAMSQS</sequence>
<evidence type="ECO:0000313" key="1">
    <source>
        <dbReference type="EMBL" id="BCZ85319.1"/>
    </source>
</evidence>
<evidence type="ECO:0000313" key="2">
    <source>
        <dbReference type="Proteomes" id="UP001319874"/>
    </source>
</evidence>
<dbReference type="Proteomes" id="UP001319874">
    <property type="component" value="Chromosome 4"/>
</dbReference>
<gene>
    <name evidence="1" type="ORF">PTKU64_89940</name>
</gene>
<dbReference type="RefSeq" id="WP_229517496.1">
    <property type="nucleotide sequence ID" value="NZ_AP024958.1"/>
</dbReference>
<keyword evidence="2" id="KW-1185">Reference proteome</keyword>
<name>A0ABM7U217_9BURK</name>
<organism evidence="1 2">
    <name type="scientific">Paraburkholderia terrae</name>
    <dbReference type="NCBI Taxonomy" id="311230"/>
    <lineage>
        <taxon>Bacteria</taxon>
        <taxon>Pseudomonadati</taxon>
        <taxon>Pseudomonadota</taxon>
        <taxon>Betaproteobacteria</taxon>
        <taxon>Burkholderiales</taxon>
        <taxon>Burkholderiaceae</taxon>
        <taxon>Paraburkholderia</taxon>
    </lineage>
</organism>